<evidence type="ECO:0000313" key="2">
    <source>
        <dbReference type="EMBL" id="KAA1138049.1"/>
    </source>
</evidence>
<dbReference type="AlphaFoldDB" id="A0A5B0SL21"/>
<evidence type="ECO:0000256" key="1">
    <source>
        <dbReference type="SAM" id="SignalP"/>
    </source>
</evidence>
<comment type="caution">
    <text evidence="2">The sequence shown here is derived from an EMBL/GenBank/DDBJ whole genome shotgun (WGS) entry which is preliminary data.</text>
</comment>
<proteinExistence type="predicted"/>
<feature type="chain" id="PRO_5022852567" evidence="1">
    <location>
        <begin position="23"/>
        <end position="266"/>
    </location>
</feature>
<feature type="signal peptide" evidence="1">
    <location>
        <begin position="1"/>
        <end position="22"/>
    </location>
</feature>
<keyword evidence="1" id="KW-0732">Signal</keyword>
<accession>A0A5B0SL21</accession>
<name>A0A5B0SL21_PUCGR</name>
<organism evidence="2 3">
    <name type="scientific">Puccinia graminis f. sp. tritici</name>
    <dbReference type="NCBI Taxonomy" id="56615"/>
    <lineage>
        <taxon>Eukaryota</taxon>
        <taxon>Fungi</taxon>
        <taxon>Dikarya</taxon>
        <taxon>Basidiomycota</taxon>
        <taxon>Pucciniomycotina</taxon>
        <taxon>Pucciniomycetes</taxon>
        <taxon>Pucciniales</taxon>
        <taxon>Pucciniaceae</taxon>
        <taxon>Puccinia</taxon>
    </lineage>
</organism>
<protein>
    <submittedName>
        <fullName evidence="2">Uncharacterized protein</fullName>
    </submittedName>
</protein>
<evidence type="ECO:0000313" key="3">
    <source>
        <dbReference type="Proteomes" id="UP000325313"/>
    </source>
</evidence>
<reference evidence="2 3" key="1">
    <citation type="submission" date="2019-05" db="EMBL/GenBank/DDBJ databases">
        <title>Emergence of the Ug99 lineage of the wheat stem rust pathogen through somatic hybridization.</title>
        <authorList>
            <person name="Li F."/>
            <person name="Upadhyaya N.M."/>
            <person name="Sperschneider J."/>
            <person name="Matny O."/>
            <person name="Nguyen-Phuc H."/>
            <person name="Mago R."/>
            <person name="Raley C."/>
            <person name="Miller M.E."/>
            <person name="Silverstein K.A.T."/>
            <person name="Henningsen E."/>
            <person name="Hirsch C.D."/>
            <person name="Visser B."/>
            <person name="Pretorius Z.A."/>
            <person name="Steffenson B.J."/>
            <person name="Schwessinger B."/>
            <person name="Dodds P.N."/>
            <person name="Figueroa M."/>
        </authorList>
    </citation>
    <scope>NUCLEOTIDE SEQUENCE [LARGE SCALE GENOMIC DNA]</scope>
    <source>
        <strain evidence="2 3">Ug99</strain>
    </source>
</reference>
<dbReference type="EMBL" id="VDEP01000004">
    <property type="protein sequence ID" value="KAA1138049.1"/>
    <property type="molecule type" value="Genomic_DNA"/>
</dbReference>
<gene>
    <name evidence="2" type="ORF">PGTUg99_026479</name>
</gene>
<dbReference type="Proteomes" id="UP000325313">
    <property type="component" value="Unassembled WGS sequence"/>
</dbReference>
<sequence length="266" mass="29787">MFAFNQFIIIAALTLLARDSLAIECTPENIPHRPVRKGHCFGFVTIVIADRAISQIVYNSDGTLDKTSRRVNYNYGECHISFDNDLGEDVTKTQIEQGFHRLFDKCQDYNGGNTYNEDVPTHFYFGNRELGTFQAWEPDYPAGVPSCDILDGGKPITQADCVQALASIPADAHGRLVGDDYQLTDHIEKRYRSCVVNVYTSDFSKLMVIKPDVEDNLGKTMDWCHEKCGVIRIPGGAEGPNGRAYVTLRNVKRGGCQEPRTPLRTK</sequence>